<gene>
    <name evidence="2" type="ORF">CGCSCA2_v005973</name>
</gene>
<name>A0A9P5EV77_COLSI</name>
<protein>
    <submittedName>
        <fullName evidence="2">Uncharacterized protein</fullName>
    </submittedName>
</protein>
<comment type="caution">
    <text evidence="2">The sequence shown here is derived from an EMBL/GenBank/DDBJ whole genome shotgun (WGS) entry which is preliminary data.</text>
</comment>
<evidence type="ECO:0000313" key="2">
    <source>
        <dbReference type="EMBL" id="KAF4859895.1"/>
    </source>
</evidence>
<sequence length="140" mass="16218">MRVFMLEEYDREYALLVIQASRRGRQKAQLSLKFSSRLRSSRLKFTLLFWFFLLGAASVYASTCTASPQGNLDRRSEQTFARQAQRECRSAGGSPKGNNNRPACDFRGDPPRNFNNRRFQVTVSDNGRNRNVNARWSCRR</sequence>
<reference evidence="2" key="1">
    <citation type="submission" date="2019-06" db="EMBL/GenBank/DDBJ databases">
        <authorList>
            <person name="Gan P."/>
            <person name="Shirasu K."/>
        </authorList>
    </citation>
    <scope>NUCLEOTIDE SEQUENCE [LARGE SCALE GENOMIC DNA]</scope>
    <source>
        <strain evidence="2">CAD2</strain>
    </source>
</reference>
<organism evidence="2 3">
    <name type="scientific">Colletotrichum siamense</name>
    <name type="common">Anthracnose fungus</name>
    <dbReference type="NCBI Taxonomy" id="690259"/>
    <lineage>
        <taxon>Eukaryota</taxon>
        <taxon>Fungi</taxon>
        <taxon>Dikarya</taxon>
        <taxon>Ascomycota</taxon>
        <taxon>Pezizomycotina</taxon>
        <taxon>Sordariomycetes</taxon>
        <taxon>Hypocreomycetidae</taxon>
        <taxon>Glomerellales</taxon>
        <taxon>Glomerellaceae</taxon>
        <taxon>Colletotrichum</taxon>
        <taxon>Colletotrichum gloeosporioides species complex</taxon>
    </lineage>
</organism>
<dbReference type="OrthoDB" id="4842538at2759"/>
<proteinExistence type="predicted"/>
<evidence type="ECO:0000313" key="3">
    <source>
        <dbReference type="Proteomes" id="UP000711996"/>
    </source>
</evidence>
<accession>A0A9P5EV77</accession>
<keyword evidence="3" id="KW-1185">Reference proteome</keyword>
<evidence type="ECO:0000256" key="1">
    <source>
        <dbReference type="SAM" id="MobiDB-lite"/>
    </source>
</evidence>
<dbReference type="Proteomes" id="UP000711996">
    <property type="component" value="Unassembled WGS sequence"/>
</dbReference>
<dbReference type="EMBL" id="QPMT01000015">
    <property type="protein sequence ID" value="KAF4859895.1"/>
    <property type="molecule type" value="Genomic_DNA"/>
</dbReference>
<feature type="region of interest" description="Disordered" evidence="1">
    <location>
        <begin position="87"/>
        <end position="115"/>
    </location>
</feature>
<dbReference type="AlphaFoldDB" id="A0A9P5EV77"/>